<proteinExistence type="predicted"/>
<evidence type="ECO:0000313" key="2">
    <source>
        <dbReference type="EMBL" id="GAA5167855.1"/>
    </source>
</evidence>
<dbReference type="EMBL" id="BAABJP010000039">
    <property type="protein sequence ID" value="GAA5167855.1"/>
    <property type="molecule type" value="Genomic_DNA"/>
</dbReference>
<comment type="caution">
    <text evidence="2">The sequence shown here is derived from an EMBL/GenBank/DDBJ whole genome shotgun (WGS) entry which is preliminary data.</text>
</comment>
<dbReference type="RefSeq" id="WP_185065300.1">
    <property type="nucleotide sequence ID" value="NZ_BAABJP010000039.1"/>
</dbReference>
<accession>A0ABP9QUX6</accession>
<protein>
    <submittedName>
        <fullName evidence="2">Uncharacterized protein</fullName>
    </submittedName>
</protein>
<dbReference type="Proteomes" id="UP001428817">
    <property type="component" value="Unassembled WGS sequence"/>
</dbReference>
<feature type="region of interest" description="Disordered" evidence="1">
    <location>
        <begin position="72"/>
        <end position="92"/>
    </location>
</feature>
<gene>
    <name evidence="2" type="ORF">GCM10023321_61100</name>
</gene>
<sequence length="92" mass="9484">MIVDCDRCEVRGNACQDCVVGVLLGIPEVPGAGSAGANLPSGARSLQFDAPECRALSVLADQGLVPRLRLVPSQPRRASPNPRIGDGFSNAG</sequence>
<reference evidence="3" key="1">
    <citation type="journal article" date="2019" name="Int. J. Syst. Evol. Microbiol.">
        <title>The Global Catalogue of Microorganisms (GCM) 10K type strain sequencing project: providing services to taxonomists for standard genome sequencing and annotation.</title>
        <authorList>
            <consortium name="The Broad Institute Genomics Platform"/>
            <consortium name="The Broad Institute Genome Sequencing Center for Infectious Disease"/>
            <person name="Wu L."/>
            <person name="Ma J."/>
        </authorList>
    </citation>
    <scope>NUCLEOTIDE SEQUENCE [LARGE SCALE GENOMIC DNA]</scope>
    <source>
        <strain evidence="3">JCM 18303</strain>
    </source>
</reference>
<evidence type="ECO:0000256" key="1">
    <source>
        <dbReference type="SAM" id="MobiDB-lite"/>
    </source>
</evidence>
<organism evidence="2 3">
    <name type="scientific">Pseudonocardia eucalypti</name>
    <dbReference type="NCBI Taxonomy" id="648755"/>
    <lineage>
        <taxon>Bacteria</taxon>
        <taxon>Bacillati</taxon>
        <taxon>Actinomycetota</taxon>
        <taxon>Actinomycetes</taxon>
        <taxon>Pseudonocardiales</taxon>
        <taxon>Pseudonocardiaceae</taxon>
        <taxon>Pseudonocardia</taxon>
    </lineage>
</organism>
<name>A0ABP9QUX6_9PSEU</name>
<evidence type="ECO:0000313" key="3">
    <source>
        <dbReference type="Proteomes" id="UP001428817"/>
    </source>
</evidence>
<keyword evidence="3" id="KW-1185">Reference proteome</keyword>